<dbReference type="GO" id="GO:0003700">
    <property type="term" value="F:DNA-binding transcription factor activity"/>
    <property type="evidence" value="ECO:0007669"/>
    <property type="project" value="TreeGrafter"/>
</dbReference>
<evidence type="ECO:0000256" key="1">
    <source>
        <dbReference type="ARBA" id="ARBA00023125"/>
    </source>
</evidence>
<gene>
    <name evidence="4" type="ORF">FY030_14235</name>
</gene>
<evidence type="ECO:0000256" key="2">
    <source>
        <dbReference type="PROSITE-ProRule" id="PRU00335"/>
    </source>
</evidence>
<feature type="domain" description="HTH tetR-type" evidence="3">
    <location>
        <begin position="7"/>
        <end position="67"/>
    </location>
</feature>
<accession>A0A5J6V9A1</accession>
<dbReference type="Gene3D" id="1.10.357.10">
    <property type="entry name" value="Tetracycline Repressor, domain 2"/>
    <property type="match status" value="1"/>
</dbReference>
<name>A0A5J6V9A1_9MICO</name>
<dbReference type="AlphaFoldDB" id="A0A5J6V9A1"/>
<dbReference type="PANTHER" id="PTHR30055:SF146">
    <property type="entry name" value="HTH-TYPE TRANSCRIPTIONAL DUAL REGULATOR CECR"/>
    <property type="match status" value="1"/>
</dbReference>
<protein>
    <submittedName>
        <fullName evidence="4">TetR/AcrR family transcriptional regulator</fullName>
    </submittedName>
</protein>
<dbReference type="SUPFAM" id="SSF46689">
    <property type="entry name" value="Homeodomain-like"/>
    <property type="match status" value="1"/>
</dbReference>
<keyword evidence="5" id="KW-1185">Reference proteome</keyword>
<dbReference type="PRINTS" id="PR00455">
    <property type="entry name" value="HTHTETR"/>
</dbReference>
<dbReference type="Pfam" id="PF17933">
    <property type="entry name" value="TetR_C_25"/>
    <property type="match status" value="1"/>
</dbReference>
<dbReference type="InterPro" id="IPR041484">
    <property type="entry name" value="TetR_C_25"/>
</dbReference>
<reference evidence="4 5" key="1">
    <citation type="submission" date="2019-09" db="EMBL/GenBank/DDBJ databases">
        <title>Serinicoccus pratensis sp. nov., isolated from meadow soil.</title>
        <authorList>
            <person name="Zhang W."/>
        </authorList>
    </citation>
    <scope>NUCLEOTIDE SEQUENCE [LARGE SCALE GENOMIC DNA]</scope>
    <source>
        <strain evidence="4 5">W204</strain>
    </source>
</reference>
<dbReference type="GO" id="GO:0000976">
    <property type="term" value="F:transcription cis-regulatory region binding"/>
    <property type="evidence" value="ECO:0007669"/>
    <property type="project" value="TreeGrafter"/>
</dbReference>
<proteinExistence type="predicted"/>
<keyword evidence="1 2" id="KW-0238">DNA-binding</keyword>
<organism evidence="4 5">
    <name type="scientific">Ornithinimicrobium pratense</name>
    <dbReference type="NCBI Taxonomy" id="2593973"/>
    <lineage>
        <taxon>Bacteria</taxon>
        <taxon>Bacillati</taxon>
        <taxon>Actinomycetota</taxon>
        <taxon>Actinomycetes</taxon>
        <taxon>Micrococcales</taxon>
        <taxon>Ornithinimicrobiaceae</taxon>
        <taxon>Ornithinimicrobium</taxon>
    </lineage>
</organism>
<dbReference type="KEGG" id="serw:FY030_14235"/>
<evidence type="ECO:0000313" key="4">
    <source>
        <dbReference type="EMBL" id="QFG69703.1"/>
    </source>
</evidence>
<evidence type="ECO:0000259" key="3">
    <source>
        <dbReference type="PROSITE" id="PS50977"/>
    </source>
</evidence>
<dbReference type="RefSeq" id="WP_158062197.1">
    <property type="nucleotide sequence ID" value="NZ_CP044427.1"/>
</dbReference>
<dbReference type="PROSITE" id="PS50977">
    <property type="entry name" value="HTH_TETR_2"/>
    <property type="match status" value="1"/>
</dbReference>
<sequence length="218" mass="23848">MPTPRHGDGAERILMTALDLFGRQGVSATSLKTIAEAAGVSPALIVHHYGSKDALRVACDQHAARVLRTVKTSTLTQGSRPDPVSMMTQLSEHRPVTRYLAKTLTDGSPHVNELIDEMVADAECYTQAGVEAGLIRPSENPRARVVVLFLWSMGVLVLHEHLERLLDVSLLEGPDLPKPYLQAVLEIYAEGVLADGTYEELRRYAADHDEPDGSESEE</sequence>
<dbReference type="PANTHER" id="PTHR30055">
    <property type="entry name" value="HTH-TYPE TRANSCRIPTIONAL REGULATOR RUTR"/>
    <property type="match status" value="1"/>
</dbReference>
<dbReference type="Pfam" id="PF00440">
    <property type="entry name" value="TetR_N"/>
    <property type="match status" value="1"/>
</dbReference>
<dbReference type="OrthoDB" id="3403733at2"/>
<dbReference type="Proteomes" id="UP000326546">
    <property type="component" value="Chromosome"/>
</dbReference>
<dbReference type="EMBL" id="CP044427">
    <property type="protein sequence ID" value="QFG69703.1"/>
    <property type="molecule type" value="Genomic_DNA"/>
</dbReference>
<evidence type="ECO:0000313" key="5">
    <source>
        <dbReference type="Proteomes" id="UP000326546"/>
    </source>
</evidence>
<dbReference type="InterPro" id="IPR050109">
    <property type="entry name" value="HTH-type_TetR-like_transc_reg"/>
</dbReference>
<dbReference type="InterPro" id="IPR001647">
    <property type="entry name" value="HTH_TetR"/>
</dbReference>
<dbReference type="InterPro" id="IPR009057">
    <property type="entry name" value="Homeodomain-like_sf"/>
</dbReference>
<feature type="DNA-binding region" description="H-T-H motif" evidence="2">
    <location>
        <begin position="30"/>
        <end position="49"/>
    </location>
</feature>